<dbReference type="Proteomes" id="UP000799439">
    <property type="component" value="Unassembled WGS sequence"/>
</dbReference>
<dbReference type="PROSITE" id="PS50304">
    <property type="entry name" value="TUDOR"/>
    <property type="match status" value="1"/>
</dbReference>
<feature type="compositionally biased region" description="Low complexity" evidence="1">
    <location>
        <begin position="248"/>
        <end position="259"/>
    </location>
</feature>
<name>A0A9P4MDZ2_9PEZI</name>
<feature type="region of interest" description="Disordered" evidence="1">
    <location>
        <begin position="55"/>
        <end position="91"/>
    </location>
</feature>
<dbReference type="Pfam" id="PF18115">
    <property type="entry name" value="Tudor_3"/>
    <property type="match status" value="1"/>
</dbReference>
<feature type="domain" description="Tudor" evidence="2">
    <location>
        <begin position="96"/>
        <end position="158"/>
    </location>
</feature>
<dbReference type="OrthoDB" id="79171at2759"/>
<dbReference type="SMART" id="SM00333">
    <property type="entry name" value="TUDOR"/>
    <property type="match status" value="1"/>
</dbReference>
<feature type="compositionally biased region" description="Low complexity" evidence="1">
    <location>
        <begin position="166"/>
        <end position="178"/>
    </location>
</feature>
<gene>
    <name evidence="3" type="ORF">K461DRAFT_281768</name>
</gene>
<dbReference type="InterPro" id="IPR041297">
    <property type="entry name" value="Crb2_Tudor"/>
</dbReference>
<keyword evidence="4" id="KW-1185">Reference proteome</keyword>
<evidence type="ECO:0000256" key="1">
    <source>
        <dbReference type="SAM" id="MobiDB-lite"/>
    </source>
</evidence>
<proteinExistence type="predicted"/>
<dbReference type="AlphaFoldDB" id="A0A9P4MDZ2"/>
<dbReference type="InterPro" id="IPR002999">
    <property type="entry name" value="Tudor"/>
</dbReference>
<dbReference type="EMBL" id="ML996091">
    <property type="protein sequence ID" value="KAF2149397.1"/>
    <property type="molecule type" value="Genomic_DNA"/>
</dbReference>
<feature type="region of interest" description="Disordered" evidence="1">
    <location>
        <begin position="148"/>
        <end position="306"/>
    </location>
</feature>
<organism evidence="3 4">
    <name type="scientific">Myriangium duriaei CBS 260.36</name>
    <dbReference type="NCBI Taxonomy" id="1168546"/>
    <lineage>
        <taxon>Eukaryota</taxon>
        <taxon>Fungi</taxon>
        <taxon>Dikarya</taxon>
        <taxon>Ascomycota</taxon>
        <taxon>Pezizomycotina</taxon>
        <taxon>Dothideomycetes</taxon>
        <taxon>Dothideomycetidae</taxon>
        <taxon>Myriangiales</taxon>
        <taxon>Myriangiaceae</taxon>
        <taxon>Myriangium</taxon>
    </lineage>
</organism>
<evidence type="ECO:0000313" key="4">
    <source>
        <dbReference type="Proteomes" id="UP000799439"/>
    </source>
</evidence>
<reference evidence="3" key="1">
    <citation type="journal article" date="2020" name="Stud. Mycol.">
        <title>101 Dothideomycetes genomes: a test case for predicting lifestyles and emergence of pathogens.</title>
        <authorList>
            <person name="Haridas S."/>
            <person name="Albert R."/>
            <person name="Binder M."/>
            <person name="Bloem J."/>
            <person name="Labutti K."/>
            <person name="Salamov A."/>
            <person name="Andreopoulos B."/>
            <person name="Baker S."/>
            <person name="Barry K."/>
            <person name="Bills G."/>
            <person name="Bluhm B."/>
            <person name="Cannon C."/>
            <person name="Castanera R."/>
            <person name="Culley D."/>
            <person name="Daum C."/>
            <person name="Ezra D."/>
            <person name="Gonzalez J."/>
            <person name="Henrissat B."/>
            <person name="Kuo A."/>
            <person name="Liang C."/>
            <person name="Lipzen A."/>
            <person name="Lutzoni F."/>
            <person name="Magnuson J."/>
            <person name="Mondo S."/>
            <person name="Nolan M."/>
            <person name="Ohm R."/>
            <person name="Pangilinan J."/>
            <person name="Park H.-J."/>
            <person name="Ramirez L."/>
            <person name="Alfaro M."/>
            <person name="Sun H."/>
            <person name="Tritt A."/>
            <person name="Yoshinaga Y."/>
            <person name="Zwiers L.-H."/>
            <person name="Turgeon B."/>
            <person name="Goodwin S."/>
            <person name="Spatafora J."/>
            <person name="Crous P."/>
            <person name="Grigoriev I."/>
        </authorList>
    </citation>
    <scope>NUCLEOTIDE SEQUENCE</scope>
    <source>
        <strain evidence="3">CBS 260.36</strain>
    </source>
</reference>
<evidence type="ECO:0000259" key="2">
    <source>
        <dbReference type="PROSITE" id="PS50304"/>
    </source>
</evidence>
<dbReference type="Gene3D" id="2.30.30.140">
    <property type="match status" value="1"/>
</dbReference>
<accession>A0A9P4MDZ2</accession>
<feature type="compositionally biased region" description="Basic and acidic residues" evidence="1">
    <location>
        <begin position="260"/>
        <end position="273"/>
    </location>
</feature>
<comment type="caution">
    <text evidence="3">The sequence shown here is derived from an EMBL/GenBank/DDBJ whole genome shotgun (WGS) entry which is preliminary data.</text>
</comment>
<feature type="compositionally biased region" description="Low complexity" evidence="1">
    <location>
        <begin position="69"/>
        <end position="85"/>
    </location>
</feature>
<dbReference type="SUPFAM" id="SSF63748">
    <property type="entry name" value="Tudor/PWWP/MBT"/>
    <property type="match status" value="1"/>
</dbReference>
<protein>
    <recommendedName>
        <fullName evidence="2">Tudor domain-containing protein</fullName>
    </recommendedName>
</protein>
<evidence type="ECO:0000313" key="3">
    <source>
        <dbReference type="EMBL" id="KAF2149397.1"/>
    </source>
</evidence>
<sequence>MPTLAELEAELETQNGMLKEMDEILELMPDSQDAIDAKAACEALKKDIVGQIAALKGSSPAPPPPPPATATVSDTTNTTGEETGGYSHKHNEERRVFKVNEHVSARYSGDRQFYPATIISVMGSSAAPIYTVKFKGYDGAETVRAHDIRPTSYPSSATAQKRKADTTTSTSSPALSSTPYPPPPPPSNGSVLSAPPAIDSALAESLRKDSSATATSDDPDAEKKPKKKIKTNKSLDKAKANWQSWQQKASSGSGKLAKSTNKDSMFRTGDKPGAKVGFTGSGQSMRKDAERTRHTYYMPPGDSSRY</sequence>